<protein>
    <submittedName>
        <fullName evidence="1">Uncharacterized protein</fullName>
    </submittedName>
</protein>
<comment type="caution">
    <text evidence="1">The sequence shown here is derived from an EMBL/GenBank/DDBJ whole genome shotgun (WGS) entry which is preliminary data.</text>
</comment>
<keyword evidence="2" id="KW-1185">Reference proteome</keyword>
<gene>
    <name evidence="1" type="ORF">GGR38_001498</name>
</gene>
<accession>A0A7W6CH56</accession>
<dbReference type="AlphaFoldDB" id="A0A7W6CH56"/>
<evidence type="ECO:0000313" key="1">
    <source>
        <dbReference type="EMBL" id="MBB3954559.1"/>
    </source>
</evidence>
<reference evidence="1 2" key="1">
    <citation type="submission" date="2020-08" db="EMBL/GenBank/DDBJ databases">
        <title>Genomic Encyclopedia of Type Strains, Phase IV (KMG-IV): sequencing the most valuable type-strain genomes for metagenomic binning, comparative biology and taxonomic classification.</title>
        <authorList>
            <person name="Goeker M."/>
        </authorList>
    </citation>
    <scope>NUCLEOTIDE SEQUENCE [LARGE SCALE GENOMIC DNA]</scope>
    <source>
        <strain evidence="1 2">DSM 27057</strain>
    </source>
</reference>
<evidence type="ECO:0000313" key="2">
    <source>
        <dbReference type="Proteomes" id="UP000548867"/>
    </source>
</evidence>
<organism evidence="1 2">
    <name type="scientific">Novosphingobium sediminicola</name>
    <dbReference type="NCBI Taxonomy" id="563162"/>
    <lineage>
        <taxon>Bacteria</taxon>
        <taxon>Pseudomonadati</taxon>
        <taxon>Pseudomonadota</taxon>
        <taxon>Alphaproteobacteria</taxon>
        <taxon>Sphingomonadales</taxon>
        <taxon>Sphingomonadaceae</taxon>
        <taxon>Novosphingobium</taxon>
    </lineage>
</organism>
<name>A0A7W6CH56_9SPHN</name>
<dbReference type="RefSeq" id="WP_183624142.1">
    <property type="nucleotide sequence ID" value="NZ_JACIDX010000005.1"/>
</dbReference>
<proteinExistence type="predicted"/>
<dbReference type="EMBL" id="JACIDX010000005">
    <property type="protein sequence ID" value="MBB3954559.1"/>
    <property type="molecule type" value="Genomic_DNA"/>
</dbReference>
<dbReference type="Proteomes" id="UP000548867">
    <property type="component" value="Unassembled WGS sequence"/>
</dbReference>
<sequence>MMMKLPLIALGCAAMGATMLASRAGAHDSSYASRDKHLALFHGGGAEI</sequence>